<dbReference type="InterPro" id="IPR038765">
    <property type="entry name" value="Papain-like_cys_pep_sf"/>
</dbReference>
<dbReference type="CDD" id="cd02674">
    <property type="entry name" value="Peptidase_C19R"/>
    <property type="match status" value="1"/>
</dbReference>
<dbReference type="Gene3D" id="3.90.70.10">
    <property type="entry name" value="Cysteine proteinases"/>
    <property type="match status" value="1"/>
</dbReference>
<evidence type="ECO:0000256" key="3">
    <source>
        <dbReference type="RuleBase" id="RU366025"/>
    </source>
</evidence>
<dbReference type="Proteomes" id="UP000078200">
    <property type="component" value="Unassembled WGS sequence"/>
</dbReference>
<evidence type="ECO:0000256" key="1">
    <source>
        <dbReference type="ARBA" id="ARBA00000707"/>
    </source>
</evidence>
<dbReference type="Pfam" id="PF08969">
    <property type="entry name" value="USP8_dimer"/>
    <property type="match status" value="1"/>
</dbReference>
<sequence length="917" mass="105992">MNNIKQLYICKNLDELEEKTAIPDVRTREMRSLLETARKISQEATKRYNEGDQEAAYILYTRYFNLLNNIHKRDNYPQYKSQIRKILGDNQTNKLTMDRLEDLTKSLDKRYTLLNKNANLSNANDITQTSLMQLRKLDLTSHPNNQIQRSRSVSPLRNGVERNGLLSAITCQQLYDCMQAQSVLVMDCRSSGDYGKSKLNYPLSFNVPADIIRDGMSAGKLQDKLDQESKKLWSARAIKDQVVLMDWNSSSMELKAHSPIGILLDILQRWDPDVVYRSPIRILEGGYEFFVMVYPTYCTNPTVVTPQLSSTLIESSAVIEDIEYPSVNDIQLKDDIIAKNQSNSSLTNHKTSSSGRPTVDRSSKSAAMKLYDEKRNAINEIAKEQEVLLEKAKENDEQLEQIAEQLNSVDRKKQLINGEKEMMYQFMQLESEAEDYKNEITRLKAELHHYRRRDEEEKANLPIQLVKDVEKIEAKIEERERVDEQRKKERQQLAEKFAIANKNECLTRNNNSKPQFEGNDLEENKENLKQSLPTTKLNPPQFDRSIKPKHSSPVDTEERVRNFSPVSGKVGRGLTGLKNLGNSCYMNSIIQCLSNTPPLAEYCVTDKYKNYVSRNNKTRGEIVDEVAALIKMLWTGGYKYVASRDLKYVIGQYQKMFRGYEQQDSHEFLTILMDWLHSDLQTLTLDPLREPMTASDKAWLDFTKAKESLILHLFYGQIKSIVKCAECENESATYECFSNLSLELPENDSTCDLRECLDMYFSGERIHGWNCPRCEHRRDALHVTTKHAIKKLNIAKLPPVLVIHLKRFYADTDSPSPSYKKKMNYLRFPLQNLDVSPYITVSERKRSTPTLYRLYAVSNHYGFMESGHYTAFCKNEALNHWYKFDDHMVTSLDTSKVISSAAYILFYTRLSPLQAIN</sequence>
<dbReference type="InterPro" id="IPR001394">
    <property type="entry name" value="Peptidase_C19_UCH"/>
</dbReference>
<keyword evidence="8" id="KW-1185">Reference proteome</keyword>
<dbReference type="SUPFAM" id="SSF54001">
    <property type="entry name" value="Cysteine proteinases"/>
    <property type="match status" value="1"/>
</dbReference>
<dbReference type="InterPro" id="IPR028889">
    <property type="entry name" value="USP"/>
</dbReference>
<dbReference type="InterPro" id="IPR018200">
    <property type="entry name" value="USP_CS"/>
</dbReference>
<dbReference type="Gene3D" id="3.40.250.10">
    <property type="entry name" value="Rhodanese-like domain"/>
    <property type="match status" value="1"/>
</dbReference>
<evidence type="ECO:0000256" key="5">
    <source>
        <dbReference type="SAM" id="MobiDB-lite"/>
    </source>
</evidence>
<keyword evidence="3" id="KW-0645">Protease</keyword>
<dbReference type="PROSITE" id="PS00973">
    <property type="entry name" value="USP_2"/>
    <property type="match status" value="1"/>
</dbReference>
<dbReference type="InterPro" id="IPR050185">
    <property type="entry name" value="Ub_carboxyl-term_hydrolase"/>
</dbReference>
<feature type="region of interest" description="Disordered" evidence="5">
    <location>
        <begin position="529"/>
        <end position="558"/>
    </location>
</feature>
<comment type="catalytic activity">
    <reaction evidence="1 3">
        <text>Thiol-dependent hydrolysis of ester, thioester, amide, peptide and isopeptide bonds formed by the C-terminal Gly of ubiquitin (a 76-residue protein attached to proteins as an intracellular targeting signal).</text>
        <dbReference type="EC" id="3.4.19.12"/>
    </reaction>
</comment>
<evidence type="ECO:0000313" key="7">
    <source>
        <dbReference type="EnsemblMetazoa" id="GAUT035232-PA"/>
    </source>
</evidence>
<evidence type="ECO:0000313" key="8">
    <source>
        <dbReference type="Proteomes" id="UP000078200"/>
    </source>
</evidence>
<keyword evidence="3" id="KW-0378">Hydrolase</keyword>
<name>A0A1A9VF11_GLOAU</name>
<feature type="compositionally biased region" description="Polar residues" evidence="5">
    <location>
        <begin position="343"/>
        <end position="356"/>
    </location>
</feature>
<feature type="domain" description="USP" evidence="6">
    <location>
        <begin position="575"/>
        <end position="910"/>
    </location>
</feature>
<evidence type="ECO:0000256" key="4">
    <source>
        <dbReference type="SAM" id="Coils"/>
    </source>
</evidence>
<reference evidence="7" key="1">
    <citation type="submission" date="2020-05" db="UniProtKB">
        <authorList>
            <consortium name="EnsemblMetazoa"/>
        </authorList>
    </citation>
    <scope>IDENTIFICATION</scope>
    <source>
        <strain evidence="7">TTRI</strain>
    </source>
</reference>
<dbReference type="STRING" id="7395.A0A1A9VF11"/>
<keyword evidence="3" id="KW-0833">Ubl conjugation pathway</keyword>
<evidence type="ECO:0000256" key="2">
    <source>
        <dbReference type="ARBA" id="ARBA00009085"/>
    </source>
</evidence>
<dbReference type="SUPFAM" id="SSF52821">
    <property type="entry name" value="Rhodanese/Cell cycle control phosphatase"/>
    <property type="match status" value="1"/>
</dbReference>
<comment type="similarity">
    <text evidence="2 3">Belongs to the peptidase C19 family.</text>
</comment>
<dbReference type="SUPFAM" id="SSF140856">
    <property type="entry name" value="USP8 N-terminal domain-like"/>
    <property type="match status" value="1"/>
</dbReference>
<dbReference type="VEuPathDB" id="VectorBase:GAUT035232"/>
<organism evidence="7 8">
    <name type="scientific">Glossina austeni</name>
    <name type="common">Savannah tsetse fly</name>
    <dbReference type="NCBI Taxonomy" id="7395"/>
    <lineage>
        <taxon>Eukaryota</taxon>
        <taxon>Metazoa</taxon>
        <taxon>Ecdysozoa</taxon>
        <taxon>Arthropoda</taxon>
        <taxon>Hexapoda</taxon>
        <taxon>Insecta</taxon>
        <taxon>Pterygota</taxon>
        <taxon>Neoptera</taxon>
        <taxon>Endopterygota</taxon>
        <taxon>Diptera</taxon>
        <taxon>Brachycera</taxon>
        <taxon>Muscomorpha</taxon>
        <taxon>Hippoboscoidea</taxon>
        <taxon>Glossinidae</taxon>
        <taxon>Glossina</taxon>
    </lineage>
</organism>
<protein>
    <recommendedName>
        <fullName evidence="3">Ubiquitin carboxyl-terminal hydrolase</fullName>
        <ecNumber evidence="3">3.4.19.12</ecNumber>
    </recommendedName>
</protein>
<proteinExistence type="inferred from homology"/>
<feature type="coiled-coil region" evidence="4">
    <location>
        <begin position="375"/>
        <end position="492"/>
    </location>
</feature>
<dbReference type="PROSITE" id="PS50235">
    <property type="entry name" value="USP_3"/>
    <property type="match status" value="1"/>
</dbReference>
<dbReference type="Pfam" id="PF00443">
    <property type="entry name" value="UCH"/>
    <property type="match status" value="1"/>
</dbReference>
<dbReference type="PROSITE" id="PS00972">
    <property type="entry name" value="USP_1"/>
    <property type="match status" value="1"/>
</dbReference>
<keyword evidence="4" id="KW-0175">Coiled coil</keyword>
<evidence type="ECO:0000259" key="6">
    <source>
        <dbReference type="PROSITE" id="PS50235"/>
    </source>
</evidence>
<dbReference type="AlphaFoldDB" id="A0A1A9VF11"/>
<dbReference type="PANTHER" id="PTHR21646:SF46">
    <property type="entry name" value="UBIQUITIN CARBOXYL-TERMINAL HYDROLASE"/>
    <property type="match status" value="1"/>
</dbReference>
<keyword evidence="3" id="KW-0788">Thiol protease</keyword>
<dbReference type="PANTHER" id="PTHR21646">
    <property type="entry name" value="UBIQUITIN CARBOXYL-TERMINAL HYDROLASE"/>
    <property type="match status" value="1"/>
</dbReference>
<dbReference type="CDD" id="cd22265">
    <property type="entry name" value="UDM1_RNF168"/>
    <property type="match status" value="1"/>
</dbReference>
<feature type="compositionally biased region" description="Polar residues" evidence="5">
    <location>
        <begin position="529"/>
        <end position="538"/>
    </location>
</feature>
<dbReference type="InterPro" id="IPR015063">
    <property type="entry name" value="USP8_dimer"/>
</dbReference>
<dbReference type="GO" id="GO:0004843">
    <property type="term" value="F:cysteine-type deubiquitinase activity"/>
    <property type="evidence" value="ECO:0007669"/>
    <property type="project" value="UniProtKB-UniRule"/>
</dbReference>
<accession>A0A1A9VF11</accession>
<dbReference type="GO" id="GO:0016579">
    <property type="term" value="P:protein deubiquitination"/>
    <property type="evidence" value="ECO:0007669"/>
    <property type="project" value="InterPro"/>
</dbReference>
<dbReference type="EnsemblMetazoa" id="GAUT035232-RA">
    <property type="protein sequence ID" value="GAUT035232-PA"/>
    <property type="gene ID" value="GAUT035232"/>
</dbReference>
<dbReference type="InterPro" id="IPR036873">
    <property type="entry name" value="Rhodanese-like_dom_sf"/>
</dbReference>
<dbReference type="Gene3D" id="1.20.58.80">
    <property type="entry name" value="Phosphotransferase system, lactose/cellobiose-type IIA subunit"/>
    <property type="match status" value="1"/>
</dbReference>
<dbReference type="EC" id="3.4.19.12" evidence="3"/>
<feature type="region of interest" description="Disordered" evidence="5">
    <location>
        <begin position="343"/>
        <end position="364"/>
    </location>
</feature>
<dbReference type="GO" id="GO:0006508">
    <property type="term" value="P:proteolysis"/>
    <property type="evidence" value="ECO:0007669"/>
    <property type="project" value="UniProtKB-KW"/>
</dbReference>